<dbReference type="GO" id="GO:0004252">
    <property type="term" value="F:serine-type endopeptidase activity"/>
    <property type="evidence" value="ECO:0007669"/>
    <property type="project" value="InterPro"/>
</dbReference>
<dbReference type="InterPro" id="IPR018114">
    <property type="entry name" value="TRYPSIN_HIS"/>
</dbReference>
<reference evidence="5" key="1">
    <citation type="journal article" date="2023" name="Insect Mol. Biol.">
        <title>Genome sequencing provides insights into the evolution of gene families encoding plant cell wall-degrading enzymes in longhorned beetles.</title>
        <authorList>
            <person name="Shin N.R."/>
            <person name="Okamura Y."/>
            <person name="Kirsch R."/>
            <person name="Pauchet Y."/>
        </authorList>
    </citation>
    <scope>NUCLEOTIDE SEQUENCE</scope>
    <source>
        <strain evidence="5">RBIC_L_NR</strain>
    </source>
</reference>
<dbReference type="AlphaFoldDB" id="A0AAV8WQ39"/>
<dbReference type="InterPro" id="IPR043504">
    <property type="entry name" value="Peptidase_S1_PA_chymotrypsin"/>
</dbReference>
<evidence type="ECO:0000256" key="3">
    <source>
        <dbReference type="SAM" id="SignalP"/>
    </source>
</evidence>
<dbReference type="PRINTS" id="PR00722">
    <property type="entry name" value="CHYMOTRYPSIN"/>
</dbReference>
<evidence type="ECO:0000259" key="4">
    <source>
        <dbReference type="PROSITE" id="PS50240"/>
    </source>
</evidence>
<dbReference type="PROSITE" id="PS00134">
    <property type="entry name" value="TRYPSIN_HIS"/>
    <property type="match status" value="1"/>
</dbReference>
<keyword evidence="1" id="KW-1015">Disulfide bond</keyword>
<keyword evidence="3" id="KW-0732">Signal</keyword>
<sequence length="255" mass="27272">MKLITVILLVTVAFAQAERNWDEIFPRHLPDPPHSLLPHGIPSPRITGGEEAEPHSRPFQVGLFIPVSGGTAFCGGSIISPIHILTAAHCVDSVIGGVEIVLGAHNIRRTEPTQLVVVSSNITVHRDWSSSTIRNDIAYITLPEPVEFNEYIQPIGLPLDDRNNFNGDTAVASGWGLSSDSATTISEILRVVDFPIISNTVCNIAYLGNIHPTNICASGSGGKSTCNGDSGGPLTVDDTLVNIHIHSTRTYNGQT</sequence>
<evidence type="ECO:0000256" key="1">
    <source>
        <dbReference type="ARBA" id="ARBA00023157"/>
    </source>
</evidence>
<dbReference type="EMBL" id="JANEYF010005380">
    <property type="protein sequence ID" value="KAJ8928410.1"/>
    <property type="molecule type" value="Genomic_DNA"/>
</dbReference>
<comment type="caution">
    <text evidence="5">The sequence shown here is derived from an EMBL/GenBank/DDBJ whole genome shotgun (WGS) entry which is preliminary data.</text>
</comment>
<keyword evidence="2" id="KW-0645">Protease</keyword>
<dbReference type="PANTHER" id="PTHR24252">
    <property type="entry name" value="ACROSIN-RELATED"/>
    <property type="match status" value="1"/>
</dbReference>
<dbReference type="InterPro" id="IPR009003">
    <property type="entry name" value="Peptidase_S1_PA"/>
</dbReference>
<dbReference type="PROSITE" id="PS00135">
    <property type="entry name" value="TRYPSIN_SER"/>
    <property type="match status" value="1"/>
</dbReference>
<dbReference type="Gene3D" id="2.40.10.10">
    <property type="entry name" value="Trypsin-like serine proteases"/>
    <property type="match status" value="2"/>
</dbReference>
<name>A0AAV8WQ39_9CUCU</name>
<feature type="signal peptide" evidence="3">
    <location>
        <begin position="1"/>
        <end position="17"/>
    </location>
</feature>
<dbReference type="SUPFAM" id="SSF50494">
    <property type="entry name" value="Trypsin-like serine proteases"/>
    <property type="match status" value="1"/>
</dbReference>
<proteinExistence type="predicted"/>
<evidence type="ECO:0000256" key="2">
    <source>
        <dbReference type="RuleBase" id="RU363034"/>
    </source>
</evidence>
<protein>
    <recommendedName>
        <fullName evidence="4">Peptidase S1 domain-containing protein</fullName>
    </recommendedName>
</protein>
<dbReference type="PROSITE" id="PS50240">
    <property type="entry name" value="TRYPSIN_DOM"/>
    <property type="match status" value="1"/>
</dbReference>
<keyword evidence="6" id="KW-1185">Reference proteome</keyword>
<dbReference type="Proteomes" id="UP001162156">
    <property type="component" value="Unassembled WGS sequence"/>
</dbReference>
<dbReference type="GO" id="GO:0006508">
    <property type="term" value="P:proteolysis"/>
    <property type="evidence" value="ECO:0007669"/>
    <property type="project" value="UniProtKB-KW"/>
</dbReference>
<evidence type="ECO:0000313" key="6">
    <source>
        <dbReference type="Proteomes" id="UP001162156"/>
    </source>
</evidence>
<keyword evidence="2" id="KW-0720">Serine protease</keyword>
<dbReference type="InterPro" id="IPR033116">
    <property type="entry name" value="TRYPSIN_SER"/>
</dbReference>
<dbReference type="InterPro" id="IPR001254">
    <property type="entry name" value="Trypsin_dom"/>
</dbReference>
<keyword evidence="2" id="KW-0378">Hydrolase</keyword>
<gene>
    <name evidence="5" type="ORF">NQ314_018999</name>
</gene>
<dbReference type="FunFam" id="2.40.10.10:FF:000068">
    <property type="entry name" value="transmembrane protease serine 2"/>
    <property type="match status" value="1"/>
</dbReference>
<dbReference type="InterPro" id="IPR001314">
    <property type="entry name" value="Peptidase_S1A"/>
</dbReference>
<feature type="domain" description="Peptidase S1" evidence="4">
    <location>
        <begin position="46"/>
        <end position="255"/>
    </location>
</feature>
<organism evidence="5 6">
    <name type="scientific">Rhamnusium bicolor</name>
    <dbReference type="NCBI Taxonomy" id="1586634"/>
    <lineage>
        <taxon>Eukaryota</taxon>
        <taxon>Metazoa</taxon>
        <taxon>Ecdysozoa</taxon>
        <taxon>Arthropoda</taxon>
        <taxon>Hexapoda</taxon>
        <taxon>Insecta</taxon>
        <taxon>Pterygota</taxon>
        <taxon>Neoptera</taxon>
        <taxon>Endopterygota</taxon>
        <taxon>Coleoptera</taxon>
        <taxon>Polyphaga</taxon>
        <taxon>Cucujiformia</taxon>
        <taxon>Chrysomeloidea</taxon>
        <taxon>Cerambycidae</taxon>
        <taxon>Lepturinae</taxon>
        <taxon>Rhagiini</taxon>
        <taxon>Rhamnusium</taxon>
    </lineage>
</organism>
<dbReference type="Pfam" id="PF00089">
    <property type="entry name" value="Trypsin"/>
    <property type="match status" value="1"/>
</dbReference>
<dbReference type="SMART" id="SM00020">
    <property type="entry name" value="Tryp_SPc"/>
    <property type="match status" value="1"/>
</dbReference>
<accession>A0AAV8WQ39</accession>
<evidence type="ECO:0000313" key="5">
    <source>
        <dbReference type="EMBL" id="KAJ8928410.1"/>
    </source>
</evidence>
<dbReference type="PANTHER" id="PTHR24252:SF7">
    <property type="entry name" value="HYALIN"/>
    <property type="match status" value="1"/>
</dbReference>
<dbReference type="CDD" id="cd00190">
    <property type="entry name" value="Tryp_SPc"/>
    <property type="match status" value="1"/>
</dbReference>
<feature type="chain" id="PRO_5043776377" description="Peptidase S1 domain-containing protein" evidence="3">
    <location>
        <begin position="18"/>
        <end position="255"/>
    </location>
</feature>